<feature type="transmembrane region" description="Helical" evidence="1">
    <location>
        <begin position="136"/>
        <end position="153"/>
    </location>
</feature>
<gene>
    <name evidence="2" type="ORF">A2765_01245</name>
</gene>
<keyword evidence="1" id="KW-0472">Membrane</keyword>
<evidence type="ECO:0000313" key="3">
    <source>
        <dbReference type="Proteomes" id="UP000176377"/>
    </source>
</evidence>
<dbReference type="EMBL" id="MFLA01000009">
    <property type="protein sequence ID" value="OGG60442.1"/>
    <property type="molecule type" value="Genomic_DNA"/>
</dbReference>
<name>A0A1F6DHF2_9BACT</name>
<proteinExistence type="predicted"/>
<evidence type="ECO:0000256" key="1">
    <source>
        <dbReference type="SAM" id="Phobius"/>
    </source>
</evidence>
<protein>
    <submittedName>
        <fullName evidence="2">Uncharacterized protein</fullName>
    </submittedName>
</protein>
<sequence length="216" mass="22870">MGFLYRRISASFLFALQSAAKIATRLAAAAYAITIHLAECTVLAGRRIALLIIGCSEGIIRTFGIHHPIATVGFFTIGPTRSRGSVVISPTIIARFAKHTLHDAIATVFDLALCITSIECIGIAIITFLAALQEAIATHLVLAAIIAGIAVILDAPWMRGNTFSTAALRIALACSICPLACKSDRGTCLVTSSQSFACNSRRLRAIAQPSIIAFFP</sequence>
<evidence type="ECO:0000313" key="2">
    <source>
        <dbReference type="EMBL" id="OGG60442.1"/>
    </source>
</evidence>
<organism evidence="2 3">
    <name type="scientific">Candidatus Kaiserbacteria bacterium RIFCSPHIGHO2_01_FULL_56_24</name>
    <dbReference type="NCBI Taxonomy" id="1798487"/>
    <lineage>
        <taxon>Bacteria</taxon>
        <taxon>Candidatus Kaiseribacteriota</taxon>
    </lineage>
</organism>
<reference evidence="2 3" key="1">
    <citation type="journal article" date="2016" name="Nat. Commun.">
        <title>Thousands of microbial genomes shed light on interconnected biogeochemical processes in an aquifer system.</title>
        <authorList>
            <person name="Anantharaman K."/>
            <person name="Brown C.T."/>
            <person name="Hug L.A."/>
            <person name="Sharon I."/>
            <person name="Castelle C.J."/>
            <person name="Probst A.J."/>
            <person name="Thomas B.C."/>
            <person name="Singh A."/>
            <person name="Wilkins M.J."/>
            <person name="Karaoz U."/>
            <person name="Brodie E.L."/>
            <person name="Williams K.H."/>
            <person name="Hubbard S.S."/>
            <person name="Banfield J.F."/>
        </authorList>
    </citation>
    <scope>NUCLEOTIDE SEQUENCE [LARGE SCALE GENOMIC DNA]</scope>
</reference>
<comment type="caution">
    <text evidence="2">The sequence shown here is derived from an EMBL/GenBank/DDBJ whole genome shotgun (WGS) entry which is preliminary data.</text>
</comment>
<keyword evidence="1" id="KW-1133">Transmembrane helix</keyword>
<dbReference type="Proteomes" id="UP000176377">
    <property type="component" value="Unassembled WGS sequence"/>
</dbReference>
<feature type="transmembrane region" description="Helical" evidence="1">
    <location>
        <begin position="104"/>
        <end position="130"/>
    </location>
</feature>
<accession>A0A1F6DHF2</accession>
<keyword evidence="1" id="KW-0812">Transmembrane</keyword>
<dbReference type="AlphaFoldDB" id="A0A1F6DHF2"/>